<keyword evidence="2" id="KW-0472">Membrane</keyword>
<proteinExistence type="predicted"/>
<dbReference type="AlphaFoldDB" id="A0A167LYT7"/>
<evidence type="ECO:0000313" key="3">
    <source>
        <dbReference type="EMBL" id="KZO96171.1"/>
    </source>
</evidence>
<feature type="transmembrane region" description="Helical" evidence="2">
    <location>
        <begin position="12"/>
        <end position="33"/>
    </location>
</feature>
<keyword evidence="4" id="KW-1185">Reference proteome</keyword>
<evidence type="ECO:0000256" key="1">
    <source>
        <dbReference type="SAM" id="MobiDB-lite"/>
    </source>
</evidence>
<dbReference type="EMBL" id="KV417285">
    <property type="protein sequence ID" value="KZO96171.1"/>
    <property type="molecule type" value="Genomic_DNA"/>
</dbReference>
<keyword evidence="2" id="KW-1133">Transmembrane helix</keyword>
<feature type="region of interest" description="Disordered" evidence="1">
    <location>
        <begin position="67"/>
        <end position="93"/>
    </location>
</feature>
<keyword evidence="2" id="KW-0812">Transmembrane</keyword>
<name>A0A167LYT7_CALVF</name>
<protein>
    <submittedName>
        <fullName evidence="3">Uncharacterized protein</fullName>
    </submittedName>
</protein>
<organism evidence="3 4">
    <name type="scientific">Calocera viscosa (strain TUFC12733)</name>
    <dbReference type="NCBI Taxonomy" id="1330018"/>
    <lineage>
        <taxon>Eukaryota</taxon>
        <taxon>Fungi</taxon>
        <taxon>Dikarya</taxon>
        <taxon>Basidiomycota</taxon>
        <taxon>Agaricomycotina</taxon>
        <taxon>Dacrymycetes</taxon>
        <taxon>Dacrymycetales</taxon>
        <taxon>Dacrymycetaceae</taxon>
        <taxon>Calocera</taxon>
    </lineage>
</organism>
<reference evidence="3 4" key="1">
    <citation type="journal article" date="2016" name="Mol. Biol. Evol.">
        <title>Comparative Genomics of Early-Diverging Mushroom-Forming Fungi Provides Insights into the Origins of Lignocellulose Decay Capabilities.</title>
        <authorList>
            <person name="Nagy L.G."/>
            <person name="Riley R."/>
            <person name="Tritt A."/>
            <person name="Adam C."/>
            <person name="Daum C."/>
            <person name="Floudas D."/>
            <person name="Sun H."/>
            <person name="Yadav J.S."/>
            <person name="Pangilinan J."/>
            <person name="Larsson K.H."/>
            <person name="Matsuura K."/>
            <person name="Barry K."/>
            <person name="Labutti K."/>
            <person name="Kuo R."/>
            <person name="Ohm R.A."/>
            <person name="Bhattacharya S.S."/>
            <person name="Shirouzu T."/>
            <person name="Yoshinaga Y."/>
            <person name="Martin F.M."/>
            <person name="Grigoriev I.V."/>
            <person name="Hibbett D.S."/>
        </authorList>
    </citation>
    <scope>NUCLEOTIDE SEQUENCE [LARGE SCALE GENOMIC DNA]</scope>
    <source>
        <strain evidence="3 4">TUFC12733</strain>
    </source>
</reference>
<accession>A0A167LYT7</accession>
<evidence type="ECO:0000256" key="2">
    <source>
        <dbReference type="SAM" id="Phobius"/>
    </source>
</evidence>
<gene>
    <name evidence="3" type="ORF">CALVIDRAFT_564059</name>
</gene>
<evidence type="ECO:0000313" key="4">
    <source>
        <dbReference type="Proteomes" id="UP000076738"/>
    </source>
</evidence>
<sequence length="123" mass="13438">MAQTPDQERTGVYILIIAFLIALSAGVGSRILIRRQARQRAAAQAQIDGMFPSEAAQLEVLRLRAEERASRRPRTTRAAEGGREGEELPTYQAAGKDQIIIPLLEPPPPALVRNAGLPPEYVV</sequence>
<dbReference type="Proteomes" id="UP000076738">
    <property type="component" value="Unassembled WGS sequence"/>
</dbReference>